<comment type="caution">
    <text evidence="4">The sequence shown here is derived from an EMBL/GenBank/DDBJ whole genome shotgun (WGS) entry which is preliminary data.</text>
</comment>
<dbReference type="EMBL" id="WTFF01000067">
    <property type="protein sequence ID" value="MBW5482643.1"/>
    <property type="molecule type" value="Genomic_DNA"/>
</dbReference>
<organism evidence="4 5">
    <name type="scientific">Streptomyces bambusae</name>
    <dbReference type="NCBI Taxonomy" id="1550616"/>
    <lineage>
        <taxon>Bacteria</taxon>
        <taxon>Bacillati</taxon>
        <taxon>Actinomycetota</taxon>
        <taxon>Actinomycetes</taxon>
        <taxon>Kitasatosporales</taxon>
        <taxon>Streptomycetaceae</taxon>
        <taxon>Streptomyces</taxon>
    </lineage>
</organism>
<accession>A0ABS6Z605</accession>
<protein>
    <submittedName>
        <fullName evidence="4">NAD(P)-binding protein</fullName>
    </submittedName>
</protein>
<dbReference type="SUPFAM" id="SSF51905">
    <property type="entry name" value="FAD/NAD(P)-binding domain"/>
    <property type="match status" value="1"/>
</dbReference>
<evidence type="ECO:0000313" key="4">
    <source>
        <dbReference type="EMBL" id="MBW5482643.1"/>
    </source>
</evidence>
<dbReference type="InterPro" id="IPR050816">
    <property type="entry name" value="Flavin-dep_Halogenase_NPB"/>
</dbReference>
<feature type="region of interest" description="Disordered" evidence="2">
    <location>
        <begin position="240"/>
        <end position="324"/>
    </location>
</feature>
<dbReference type="InterPro" id="IPR002938">
    <property type="entry name" value="FAD-bd"/>
</dbReference>
<feature type="compositionally biased region" description="Basic residues" evidence="2">
    <location>
        <begin position="275"/>
        <end position="288"/>
    </location>
</feature>
<evidence type="ECO:0000256" key="2">
    <source>
        <dbReference type="SAM" id="MobiDB-lite"/>
    </source>
</evidence>
<feature type="domain" description="FAD-binding" evidence="3">
    <location>
        <begin position="4"/>
        <end position="152"/>
    </location>
</feature>
<keyword evidence="5" id="KW-1185">Reference proteome</keyword>
<evidence type="ECO:0000313" key="5">
    <source>
        <dbReference type="Proteomes" id="UP000812013"/>
    </source>
</evidence>
<evidence type="ECO:0000259" key="3">
    <source>
        <dbReference type="Pfam" id="PF01494"/>
    </source>
</evidence>
<dbReference type="InterPro" id="IPR036188">
    <property type="entry name" value="FAD/NAD-bd_sf"/>
</dbReference>
<proteinExistence type="inferred from homology"/>
<dbReference type="Proteomes" id="UP000812013">
    <property type="component" value="Unassembled WGS sequence"/>
</dbReference>
<dbReference type="PANTHER" id="PTHR43747:SF1">
    <property type="entry name" value="SLR1998 PROTEIN"/>
    <property type="match status" value="1"/>
</dbReference>
<dbReference type="PANTHER" id="PTHR43747">
    <property type="entry name" value="FAD-BINDING PROTEIN"/>
    <property type="match status" value="1"/>
</dbReference>
<reference evidence="4 5" key="1">
    <citation type="submission" date="2019-12" db="EMBL/GenBank/DDBJ databases">
        <title>Genome sequence of Streptomyces bambusae.</title>
        <authorList>
            <person name="Bansal K."/>
            <person name="Choksket S."/>
            <person name="Korpole S."/>
            <person name="Patil P.B."/>
        </authorList>
    </citation>
    <scope>NUCLEOTIDE SEQUENCE [LARGE SCALE GENOMIC DNA]</scope>
    <source>
        <strain evidence="4 5">SK60</strain>
    </source>
</reference>
<dbReference type="RefSeq" id="WP_219667100.1">
    <property type="nucleotide sequence ID" value="NZ_WTFF01000067.1"/>
</dbReference>
<feature type="compositionally biased region" description="Basic and acidic residues" evidence="2">
    <location>
        <begin position="243"/>
        <end position="261"/>
    </location>
</feature>
<evidence type="ECO:0000256" key="1">
    <source>
        <dbReference type="ARBA" id="ARBA00038396"/>
    </source>
</evidence>
<dbReference type="Pfam" id="PF01494">
    <property type="entry name" value="FAD_binding_3"/>
    <property type="match status" value="1"/>
</dbReference>
<name>A0ABS6Z605_9ACTN</name>
<comment type="similarity">
    <text evidence="1">Belongs to the flavin-dependent halogenase family. Bacterial tryptophan halogenase subfamily.</text>
</comment>
<dbReference type="Gene3D" id="3.30.9.100">
    <property type="match status" value="1"/>
</dbReference>
<sequence>MRERTEILIAGGGPGGATAAALLARQGFEVTVLERDRFHRYHIGESLLPSLLPVLDAMGAREVVEGHGFVRKTGAFYGWGGEEWSLGFDEPHRPAPYSFQVVRGEFDHLLLNHARSQGALVRQETSVRQVALPAGRATEATWTTRDGREGTTAFRYFIDAVYHRALEQSPHLTRILAHARLVTPAKVESDYSYVSRAFWTWTPTPVSSRHPWASDLRVVRVARTHPPACENAFRRFPTALPPRVREPRQHSRGWHRAESHLPRPSRGGLRGLAGGRRHARRARRRHGGRPADPARRTPPADGGGGSRAPAGPARRCTRPRRYRGARRRVRGVNCPGRFACRRAEVGIARVLMSTE</sequence>
<gene>
    <name evidence="4" type="ORF">GPJ59_12300</name>
</gene>
<feature type="compositionally biased region" description="Basic residues" evidence="2">
    <location>
        <begin position="315"/>
        <end position="324"/>
    </location>
</feature>
<dbReference type="Gene3D" id="3.50.50.60">
    <property type="entry name" value="FAD/NAD(P)-binding domain"/>
    <property type="match status" value="1"/>
</dbReference>